<keyword evidence="4" id="KW-0645">Protease</keyword>
<keyword evidence="5" id="KW-1185">Reference proteome</keyword>
<organism evidence="4 5">
    <name type="scientific">Novosphingobium capsulatum</name>
    <dbReference type="NCBI Taxonomy" id="13688"/>
    <lineage>
        <taxon>Bacteria</taxon>
        <taxon>Pseudomonadati</taxon>
        <taxon>Pseudomonadota</taxon>
        <taxon>Alphaproteobacteria</taxon>
        <taxon>Sphingomonadales</taxon>
        <taxon>Sphingomonadaceae</taxon>
        <taxon>Novosphingobium</taxon>
    </lineage>
</organism>
<dbReference type="Pfam" id="PF02113">
    <property type="entry name" value="Peptidase_S13"/>
    <property type="match status" value="1"/>
</dbReference>
<keyword evidence="2 4" id="KW-0378">Hydrolase</keyword>
<keyword evidence="4" id="KW-0121">Carboxypeptidase</keyword>
<dbReference type="RefSeq" id="WP_309806473.1">
    <property type="nucleotide sequence ID" value="NZ_JAVDRD010000015.1"/>
</dbReference>
<dbReference type="PANTHER" id="PTHR30023">
    <property type="entry name" value="D-ALANYL-D-ALANINE CARBOXYPEPTIDASE"/>
    <property type="match status" value="1"/>
</dbReference>
<evidence type="ECO:0000256" key="1">
    <source>
        <dbReference type="ARBA" id="ARBA00006096"/>
    </source>
</evidence>
<comment type="similarity">
    <text evidence="1">Belongs to the peptidase S13 family.</text>
</comment>
<accession>A0ABU1MS82</accession>
<feature type="signal peptide" evidence="3">
    <location>
        <begin position="1"/>
        <end position="21"/>
    </location>
</feature>
<dbReference type="PRINTS" id="PR00922">
    <property type="entry name" value="DADACBPTASE3"/>
</dbReference>
<sequence length="466" mass="47546">MRGWRPALAVVLLGLAPVAHGQAGDNLEPILAGLPAGARIGLIAIDETGAVVAARNADARMVPASTTKLFTTAAALALLPATDQPDTTGGASVSLEGRADRPDVVLRGHGDARLSSAPDCAVDCLATLADAVAAHTHQVGAVIGDDRAMADERWPSGMSWDNMATPSGTAISALALDDNIAVAAIDATAAGTADSPARITPPAGLTISGTVRIGTGDQPALTRRTLPGSDAWRIDGVVPAGKTWRISLALADPAARAAWVLRGMLVARGVTVRGSTLARHRDGPVPAEPPVLARLVPPPLRQDVALTLRQSQNLHAELLLRRLAASGTVADGITARMAALQAAGLPPGSVSLYDGSGMSTYNRVAPRALALLLRWGQAQPWSADWIAGFPVAGQTGTLKARLKGTPLEGKLRAKTGTLLGTQALAGFLPTAAGHTLAFAVLVNDLPDGTSATPVIDALLLALAAQH</sequence>
<dbReference type="PANTHER" id="PTHR30023:SF0">
    <property type="entry name" value="PENICILLIN-SENSITIVE CARBOXYPEPTIDASE A"/>
    <property type="match status" value="1"/>
</dbReference>
<protein>
    <submittedName>
        <fullName evidence="4">D-alanyl-D-alanine carboxypeptidase/D-alanyl-D-alanine-endopeptidase (Penicillin-binding protein 4)</fullName>
        <ecNumber evidence="4">3.4.16.4</ecNumber>
        <ecNumber evidence="4">3.4.21.-</ecNumber>
    </submittedName>
</protein>
<dbReference type="InterPro" id="IPR012338">
    <property type="entry name" value="Beta-lactam/transpept-like"/>
</dbReference>
<comment type="caution">
    <text evidence="4">The sequence shown here is derived from an EMBL/GenBank/DDBJ whole genome shotgun (WGS) entry which is preliminary data.</text>
</comment>
<evidence type="ECO:0000256" key="3">
    <source>
        <dbReference type="SAM" id="SignalP"/>
    </source>
</evidence>
<dbReference type="EC" id="3.4.16.4" evidence="4"/>
<feature type="chain" id="PRO_5046039109" evidence="3">
    <location>
        <begin position="22"/>
        <end position="466"/>
    </location>
</feature>
<evidence type="ECO:0000256" key="2">
    <source>
        <dbReference type="ARBA" id="ARBA00022801"/>
    </source>
</evidence>
<dbReference type="GO" id="GO:0009002">
    <property type="term" value="F:serine-type D-Ala-D-Ala carboxypeptidase activity"/>
    <property type="evidence" value="ECO:0007669"/>
    <property type="project" value="UniProtKB-EC"/>
</dbReference>
<dbReference type="Gene3D" id="3.40.710.10">
    <property type="entry name" value="DD-peptidase/beta-lactamase superfamily"/>
    <property type="match status" value="2"/>
</dbReference>
<reference evidence="4 5" key="1">
    <citation type="submission" date="2023-07" db="EMBL/GenBank/DDBJ databases">
        <title>Sorghum-associated microbial communities from plants grown in Nebraska, USA.</title>
        <authorList>
            <person name="Schachtman D."/>
        </authorList>
    </citation>
    <scope>NUCLEOTIDE SEQUENCE [LARGE SCALE GENOMIC DNA]</scope>
    <source>
        <strain evidence="4 5">DS1027</strain>
    </source>
</reference>
<keyword evidence="3" id="KW-0732">Signal</keyword>
<dbReference type="NCBIfam" id="TIGR00666">
    <property type="entry name" value="PBP4"/>
    <property type="match status" value="1"/>
</dbReference>
<dbReference type="EC" id="3.4.21.-" evidence="4"/>
<proteinExistence type="inferred from homology"/>
<evidence type="ECO:0000313" key="5">
    <source>
        <dbReference type="Proteomes" id="UP001184150"/>
    </source>
</evidence>
<dbReference type="SUPFAM" id="SSF56601">
    <property type="entry name" value="beta-lactamase/transpeptidase-like"/>
    <property type="match status" value="1"/>
</dbReference>
<name>A0ABU1MS82_9SPHN</name>
<gene>
    <name evidence="4" type="ORF">J2792_004022</name>
</gene>
<evidence type="ECO:0000313" key="4">
    <source>
        <dbReference type="EMBL" id="MDR6513132.1"/>
    </source>
</evidence>
<dbReference type="Proteomes" id="UP001184150">
    <property type="component" value="Unassembled WGS sequence"/>
</dbReference>
<dbReference type="EMBL" id="JAVDRD010000015">
    <property type="protein sequence ID" value="MDR6513132.1"/>
    <property type="molecule type" value="Genomic_DNA"/>
</dbReference>
<dbReference type="InterPro" id="IPR000667">
    <property type="entry name" value="Peptidase_S13"/>
</dbReference>